<evidence type="ECO:0000313" key="2">
    <source>
        <dbReference type="Proteomes" id="UP000182412"/>
    </source>
</evidence>
<organism evidence="1 2">
    <name type="scientific">Selenomonas ruminantium</name>
    <dbReference type="NCBI Taxonomy" id="971"/>
    <lineage>
        <taxon>Bacteria</taxon>
        <taxon>Bacillati</taxon>
        <taxon>Bacillota</taxon>
        <taxon>Negativicutes</taxon>
        <taxon>Selenomonadales</taxon>
        <taxon>Selenomonadaceae</taxon>
        <taxon>Selenomonas</taxon>
    </lineage>
</organism>
<dbReference type="InterPro" id="IPR025586">
    <property type="entry name" value="PcfJ"/>
</dbReference>
<accession>A0A1H0NIR9</accession>
<dbReference type="AlphaFoldDB" id="A0A1H0NIR9"/>
<name>A0A1H0NIR9_SELRU</name>
<reference evidence="1 2" key="1">
    <citation type="submission" date="2016-10" db="EMBL/GenBank/DDBJ databases">
        <authorList>
            <person name="de Groot N.N."/>
        </authorList>
    </citation>
    <scope>NUCLEOTIDE SEQUENCE [LARGE SCALE GENOMIC DNA]</scope>
    <source>
        <strain evidence="1 2">S137</strain>
    </source>
</reference>
<evidence type="ECO:0000313" key="1">
    <source>
        <dbReference type="EMBL" id="SDO92583.1"/>
    </source>
</evidence>
<dbReference type="EMBL" id="FNJQ01000003">
    <property type="protein sequence ID" value="SDO92583.1"/>
    <property type="molecule type" value="Genomic_DNA"/>
</dbReference>
<dbReference type="Proteomes" id="UP000182412">
    <property type="component" value="Unassembled WGS sequence"/>
</dbReference>
<proteinExistence type="predicted"/>
<gene>
    <name evidence="1" type="ORF">SAMN05216366_10395</name>
</gene>
<dbReference type="RefSeq" id="WP_074571297.1">
    <property type="nucleotide sequence ID" value="NZ_FNJQ01000003.1"/>
</dbReference>
<dbReference type="Pfam" id="PF14284">
    <property type="entry name" value="PcfJ"/>
    <property type="match status" value="1"/>
</dbReference>
<protein>
    <submittedName>
        <fullName evidence="1">PcfJ-like protein</fullName>
    </submittedName>
</protein>
<sequence>MDNKKRCFYYNAIEDDWQEKDCTQDDLEHRMKELRIDDWRFSYVYLPLSWSVELFSNRTVELALHIKRVTLEENAITEVTDKEWTIECDIDHGNLQGWPASIVGNDIRNWRNGYVCGGSILFPELLAARHVDIPAMVTDVAIEYLREIAEDKYGFRPSYLGDDHGLKHLIAFCESALDPNIYILKDVLGQAAYKAIKEQGRFDSYRELCRYLDIKNLPPSLRKAYVRSPESILVYIFLRQCGFTDINIIRRFFYREEIFGYRLLDMRYNGTVGVLNLRGTGAYDLNRFQRFCRWLLRHREEKAIAPRVLRWCNDNFTYAALDTLRIFVEAELDNNEGLIDQTVYRRLLNEGLSQEVHDALVDELFIARPDIVNRYRNAGENYKRENRMYEYNEKELALENHLGEYTFHLPKNTNELHKWGNLFHNCVASYNSDVLSKWSLIVAMKKQEKYVACIEVKQGRITQALGYCNQRLPADYRAVIAEWAKENKIFYRH</sequence>